<accession>A0A1U8Q9Q1</accession>
<evidence type="ECO:0000259" key="5">
    <source>
        <dbReference type="PROSITE" id="PS51795"/>
    </source>
</evidence>
<evidence type="ECO:0000256" key="2">
    <source>
        <dbReference type="ARBA" id="ARBA00022723"/>
    </source>
</evidence>
<organism evidence="6 7">
    <name type="scientific">Nelumbo nucifera</name>
    <name type="common">Sacred lotus</name>
    <dbReference type="NCBI Taxonomy" id="4432"/>
    <lineage>
        <taxon>Eukaryota</taxon>
        <taxon>Viridiplantae</taxon>
        <taxon>Streptophyta</taxon>
        <taxon>Embryophyta</taxon>
        <taxon>Tracheophyta</taxon>
        <taxon>Spermatophyta</taxon>
        <taxon>Magnoliopsida</taxon>
        <taxon>Proteales</taxon>
        <taxon>Nelumbonaceae</taxon>
        <taxon>Nelumbo</taxon>
    </lineage>
</organism>
<reference evidence="7" key="1">
    <citation type="submission" date="2025-08" db="UniProtKB">
        <authorList>
            <consortium name="RefSeq"/>
        </authorList>
    </citation>
    <scope>IDENTIFICATION</scope>
</reference>
<dbReference type="AlphaFoldDB" id="A0A1U8Q9Q1"/>
<dbReference type="PANTHER" id="PTHR47847:SF2">
    <property type="entry name" value="FCS-LIKE ZINC FINGER 17-RELATED"/>
    <property type="match status" value="1"/>
</dbReference>
<proteinExistence type="inferred from homology"/>
<dbReference type="InterPro" id="IPR007650">
    <property type="entry name" value="Zf-FLZ_dom"/>
</dbReference>
<protein>
    <submittedName>
        <fullName evidence="7">Uncharacterized protein LOC109115561</fullName>
    </submittedName>
</protein>
<sequence>MCLLDFVGSTVVRVTLRCDVVVPRVAKSEERQICPHQSQVGEFLNFLKTCHMCKKQLIPQEDICMYRGRGDQSFCSVKWRCRQILLDEMKELEAFRKQMLANSGLCGSGTTRLAQQSGPGRSRRIPAAAA</sequence>
<keyword evidence="6" id="KW-1185">Reference proteome</keyword>
<dbReference type="InterPro" id="IPR044181">
    <property type="entry name" value="FLZ17/18"/>
</dbReference>
<dbReference type="PANTHER" id="PTHR47847">
    <property type="entry name" value="FCS-LIKE ZINC FINGER 17"/>
    <property type="match status" value="1"/>
</dbReference>
<evidence type="ECO:0000256" key="3">
    <source>
        <dbReference type="PROSITE-ProRule" id="PRU01131"/>
    </source>
</evidence>
<dbReference type="InParanoid" id="A0A1U8Q9Q1"/>
<comment type="similarity">
    <text evidence="1">Belongs to the FLZ family.</text>
</comment>
<evidence type="ECO:0000313" key="7">
    <source>
        <dbReference type="RefSeq" id="XP_019055302.1"/>
    </source>
</evidence>
<feature type="zinc finger region" description="FLZ-type" evidence="3">
    <location>
        <begin position="45"/>
        <end position="91"/>
    </location>
</feature>
<dbReference type="OrthoDB" id="1927223at2759"/>
<feature type="region of interest" description="Disordered" evidence="4">
    <location>
        <begin position="111"/>
        <end position="130"/>
    </location>
</feature>
<evidence type="ECO:0000256" key="1">
    <source>
        <dbReference type="ARBA" id="ARBA00009374"/>
    </source>
</evidence>
<keyword evidence="2" id="KW-0479">Metal-binding</keyword>
<dbReference type="Pfam" id="PF04570">
    <property type="entry name" value="zf-FLZ"/>
    <property type="match status" value="1"/>
</dbReference>
<evidence type="ECO:0000256" key="4">
    <source>
        <dbReference type="SAM" id="MobiDB-lite"/>
    </source>
</evidence>
<dbReference type="GO" id="GO:0046872">
    <property type="term" value="F:metal ion binding"/>
    <property type="evidence" value="ECO:0007669"/>
    <property type="project" value="UniProtKB-KW"/>
</dbReference>
<evidence type="ECO:0000313" key="6">
    <source>
        <dbReference type="Proteomes" id="UP000189703"/>
    </source>
</evidence>
<feature type="domain" description="FLZ-type" evidence="5">
    <location>
        <begin position="45"/>
        <end position="91"/>
    </location>
</feature>
<dbReference type="RefSeq" id="XP_019055302.1">
    <property type="nucleotide sequence ID" value="XM_019199757.1"/>
</dbReference>
<dbReference type="Proteomes" id="UP000189703">
    <property type="component" value="Unplaced"/>
</dbReference>
<name>A0A1U8Q9Q1_NELNU</name>
<dbReference type="KEGG" id="nnu:109115561"/>
<gene>
    <name evidence="7" type="primary">LOC109115561</name>
</gene>
<dbReference type="PROSITE" id="PS51795">
    <property type="entry name" value="ZF_FLZ"/>
    <property type="match status" value="1"/>
</dbReference>
<dbReference type="GeneID" id="109115561"/>